<dbReference type="InterPro" id="IPR009057">
    <property type="entry name" value="Homeodomain-like_sf"/>
</dbReference>
<dbReference type="InterPro" id="IPR036388">
    <property type="entry name" value="WH-like_DNA-bd_sf"/>
</dbReference>
<accession>A0A9D9N2E6</accession>
<dbReference type="AlphaFoldDB" id="A0A9D9N2E6"/>
<evidence type="ECO:0000313" key="2">
    <source>
        <dbReference type="Proteomes" id="UP000823638"/>
    </source>
</evidence>
<sequence length="96" mass="11525">METKRRKYTKEFKLSVVYELLGGMKPKEVFEKYQLDRQTGYRWLQEFKADGEKAFERKELVPGDELKEAQKRIKELETENRILKKATAYFAELNSK</sequence>
<reference evidence="1" key="2">
    <citation type="journal article" date="2021" name="PeerJ">
        <title>Extensive microbial diversity within the chicken gut microbiome revealed by metagenomics and culture.</title>
        <authorList>
            <person name="Gilroy R."/>
            <person name="Ravi A."/>
            <person name="Getino M."/>
            <person name="Pursley I."/>
            <person name="Horton D.L."/>
            <person name="Alikhan N.F."/>
            <person name="Baker D."/>
            <person name="Gharbi K."/>
            <person name="Hall N."/>
            <person name="Watson M."/>
            <person name="Adriaenssens E.M."/>
            <person name="Foster-Nyarko E."/>
            <person name="Jarju S."/>
            <person name="Secka A."/>
            <person name="Antonio M."/>
            <person name="Oren A."/>
            <person name="Chaudhuri R.R."/>
            <person name="La Ragione R."/>
            <person name="Hildebrand F."/>
            <person name="Pallen M.J."/>
        </authorList>
    </citation>
    <scope>NUCLEOTIDE SEQUENCE</scope>
    <source>
        <strain evidence="1">10532</strain>
    </source>
</reference>
<comment type="caution">
    <text evidence="1">The sequence shown here is derived from an EMBL/GenBank/DDBJ whole genome shotgun (WGS) entry which is preliminary data.</text>
</comment>
<dbReference type="GO" id="GO:0006313">
    <property type="term" value="P:DNA transposition"/>
    <property type="evidence" value="ECO:0007669"/>
    <property type="project" value="InterPro"/>
</dbReference>
<dbReference type="Proteomes" id="UP000823638">
    <property type="component" value="Unassembled WGS sequence"/>
</dbReference>
<dbReference type="InterPro" id="IPR002514">
    <property type="entry name" value="Transposase_8"/>
</dbReference>
<proteinExistence type="predicted"/>
<protein>
    <submittedName>
        <fullName evidence="1">Transposase</fullName>
    </submittedName>
</protein>
<evidence type="ECO:0000313" key="1">
    <source>
        <dbReference type="EMBL" id="MBO8457670.1"/>
    </source>
</evidence>
<reference evidence="1" key="1">
    <citation type="submission" date="2020-10" db="EMBL/GenBank/DDBJ databases">
        <authorList>
            <person name="Gilroy R."/>
        </authorList>
    </citation>
    <scope>NUCLEOTIDE SEQUENCE</scope>
    <source>
        <strain evidence="1">10532</strain>
    </source>
</reference>
<gene>
    <name evidence="1" type="ORF">IAA81_05515</name>
</gene>
<dbReference type="GO" id="GO:0003677">
    <property type="term" value="F:DNA binding"/>
    <property type="evidence" value="ECO:0007669"/>
    <property type="project" value="InterPro"/>
</dbReference>
<dbReference type="Pfam" id="PF01527">
    <property type="entry name" value="HTH_Tnp_1"/>
    <property type="match status" value="1"/>
</dbReference>
<organism evidence="1 2">
    <name type="scientific">Candidatus Gallitreponema excrementavium</name>
    <dbReference type="NCBI Taxonomy" id="2840840"/>
    <lineage>
        <taxon>Bacteria</taxon>
        <taxon>Pseudomonadati</taxon>
        <taxon>Spirochaetota</taxon>
        <taxon>Spirochaetia</taxon>
        <taxon>Spirochaetales</taxon>
        <taxon>Candidatus Gallitreponema</taxon>
    </lineage>
</organism>
<dbReference type="GO" id="GO:0004803">
    <property type="term" value="F:transposase activity"/>
    <property type="evidence" value="ECO:0007669"/>
    <property type="project" value="InterPro"/>
</dbReference>
<dbReference type="SUPFAM" id="SSF46689">
    <property type="entry name" value="Homeodomain-like"/>
    <property type="match status" value="1"/>
</dbReference>
<dbReference type="EMBL" id="JADIMM010000072">
    <property type="protein sequence ID" value="MBO8457670.1"/>
    <property type="molecule type" value="Genomic_DNA"/>
</dbReference>
<name>A0A9D9N2E6_9SPIR</name>
<dbReference type="Gene3D" id="1.10.10.10">
    <property type="entry name" value="Winged helix-like DNA-binding domain superfamily/Winged helix DNA-binding domain"/>
    <property type="match status" value="1"/>
</dbReference>